<organism evidence="1 2">
    <name type="scientific">Phytomonospora endophytica</name>
    <dbReference type="NCBI Taxonomy" id="714109"/>
    <lineage>
        <taxon>Bacteria</taxon>
        <taxon>Bacillati</taxon>
        <taxon>Actinomycetota</taxon>
        <taxon>Actinomycetes</taxon>
        <taxon>Micromonosporales</taxon>
        <taxon>Micromonosporaceae</taxon>
        <taxon>Phytomonospora</taxon>
    </lineage>
</organism>
<dbReference type="EMBL" id="JACHGT010000015">
    <property type="protein sequence ID" value="MBB6038223.1"/>
    <property type="molecule type" value="Genomic_DNA"/>
</dbReference>
<evidence type="ECO:0000313" key="1">
    <source>
        <dbReference type="EMBL" id="MBB6038223.1"/>
    </source>
</evidence>
<dbReference type="Gene3D" id="1.25.40.10">
    <property type="entry name" value="Tetratricopeptide repeat domain"/>
    <property type="match status" value="1"/>
</dbReference>
<protein>
    <submittedName>
        <fullName evidence="1">Tetratricopeptide (TPR) repeat protein</fullName>
    </submittedName>
</protein>
<proteinExistence type="predicted"/>
<dbReference type="Proteomes" id="UP000548476">
    <property type="component" value="Unassembled WGS sequence"/>
</dbReference>
<dbReference type="RefSeq" id="WP_184791010.1">
    <property type="nucleotide sequence ID" value="NZ_BONT01000047.1"/>
</dbReference>
<sequence>MPDIGALCKQRGWSRARLIHELRRVAKAQGRELPSDESMIRMIREWVNRRREPTAYFDLLSAVFDVPFGPAPLALVTEDPTGGLMAAASEICADAMVRSNRLGADVISQLFDQLKYLSRDYNLQAPSTVIDSANGLRRMSLQLLESTRRPSEQADLYAIAAASAALTASMAFDLDQWGAAARLADAGVSYAELAGHSSLEAWTLGLRATLAFWNDEPDRALSAVDRGLTMAPAGTPRVRLLYIASRAYAVQGDAKSAARVLAEAERDQAVSTDRPDELHDRIGGEFRFDLARSAACAGATWLQLGNGDEAERYTSQALTAFTDLADPQQFSQRVGAQIDTAAARLLRGELTGAEDAIRPVLDIDAARRTVALTGRMNRVRDQLTAKRWQADSSALKLATELREWQAAS</sequence>
<name>A0A841FTW2_9ACTN</name>
<evidence type="ECO:0000313" key="2">
    <source>
        <dbReference type="Proteomes" id="UP000548476"/>
    </source>
</evidence>
<dbReference type="InterPro" id="IPR011990">
    <property type="entry name" value="TPR-like_helical_dom_sf"/>
</dbReference>
<reference evidence="1 2" key="1">
    <citation type="submission" date="2020-08" db="EMBL/GenBank/DDBJ databases">
        <title>Genomic Encyclopedia of Type Strains, Phase IV (KMG-IV): sequencing the most valuable type-strain genomes for metagenomic binning, comparative biology and taxonomic classification.</title>
        <authorList>
            <person name="Goeker M."/>
        </authorList>
    </citation>
    <scope>NUCLEOTIDE SEQUENCE [LARGE SCALE GENOMIC DNA]</scope>
    <source>
        <strain evidence="1 2">YIM 65646</strain>
    </source>
</reference>
<accession>A0A841FTW2</accession>
<comment type="caution">
    <text evidence="1">The sequence shown here is derived from an EMBL/GenBank/DDBJ whole genome shotgun (WGS) entry which is preliminary data.</text>
</comment>
<keyword evidence="2" id="KW-1185">Reference proteome</keyword>
<gene>
    <name evidence="1" type="ORF">HNR73_006103</name>
</gene>
<dbReference type="AlphaFoldDB" id="A0A841FTW2"/>